<dbReference type="FunFam" id="3.10.10.10:FF:000002">
    <property type="entry name" value="Retrovirus-related Pol polyprotein from transposon 17.6-like protein"/>
    <property type="match status" value="1"/>
</dbReference>
<dbReference type="CDD" id="cd01647">
    <property type="entry name" value="RT_LTR"/>
    <property type="match status" value="1"/>
</dbReference>
<evidence type="ECO:0000256" key="11">
    <source>
        <dbReference type="SAM" id="MobiDB-lite"/>
    </source>
</evidence>
<dbReference type="CDD" id="cd18316">
    <property type="entry name" value="BTB_POZ_KCTD-like"/>
    <property type="match status" value="1"/>
</dbReference>
<dbReference type="EMBL" id="VSWD01000010">
    <property type="protein sequence ID" value="KAK3090251.1"/>
    <property type="molecule type" value="Genomic_DNA"/>
</dbReference>
<keyword evidence="10" id="KW-0511">Multifunctional enzyme</keyword>
<keyword evidence="2" id="KW-0548">Nucleotidyltransferase</keyword>
<dbReference type="Gene3D" id="3.10.10.10">
    <property type="entry name" value="HIV Type 1 Reverse Transcriptase, subunit A, domain 1"/>
    <property type="match status" value="1"/>
</dbReference>
<feature type="compositionally biased region" description="Polar residues" evidence="11">
    <location>
        <begin position="1188"/>
        <end position="1202"/>
    </location>
</feature>
<dbReference type="InterPro" id="IPR011333">
    <property type="entry name" value="SKP1/BTB/POZ_sf"/>
</dbReference>
<dbReference type="GO" id="GO:0015074">
    <property type="term" value="P:DNA integration"/>
    <property type="evidence" value="ECO:0007669"/>
    <property type="project" value="UniProtKB-KW"/>
</dbReference>
<dbReference type="SUPFAM" id="SSF54695">
    <property type="entry name" value="POZ domain"/>
    <property type="match status" value="1"/>
</dbReference>
<dbReference type="InterPro" id="IPR036397">
    <property type="entry name" value="RNaseH_sf"/>
</dbReference>
<dbReference type="CDD" id="cd09274">
    <property type="entry name" value="RNase_HI_RT_Ty3"/>
    <property type="match status" value="1"/>
</dbReference>
<evidence type="ECO:0000256" key="9">
    <source>
        <dbReference type="ARBA" id="ARBA00022918"/>
    </source>
</evidence>
<feature type="domain" description="Peptidase A2" evidence="12">
    <location>
        <begin position="19"/>
        <end position="97"/>
    </location>
</feature>
<gene>
    <name evidence="15" type="ORF">FSP39_010367</name>
</gene>
<dbReference type="PROSITE" id="PS50878">
    <property type="entry name" value="RT_POL"/>
    <property type="match status" value="1"/>
</dbReference>
<name>A0AA89BQH6_PINIB</name>
<dbReference type="GO" id="GO:0006508">
    <property type="term" value="P:proteolysis"/>
    <property type="evidence" value="ECO:0007669"/>
    <property type="project" value="InterPro"/>
</dbReference>
<feature type="compositionally biased region" description="Low complexity" evidence="11">
    <location>
        <begin position="1240"/>
        <end position="1251"/>
    </location>
</feature>
<dbReference type="InterPro" id="IPR043502">
    <property type="entry name" value="DNA/RNA_pol_sf"/>
</dbReference>
<organism evidence="15 16">
    <name type="scientific">Pinctada imbricata</name>
    <name type="common">Atlantic pearl-oyster</name>
    <name type="synonym">Pinctada martensii</name>
    <dbReference type="NCBI Taxonomy" id="66713"/>
    <lineage>
        <taxon>Eukaryota</taxon>
        <taxon>Metazoa</taxon>
        <taxon>Spiralia</taxon>
        <taxon>Lophotrochozoa</taxon>
        <taxon>Mollusca</taxon>
        <taxon>Bivalvia</taxon>
        <taxon>Autobranchia</taxon>
        <taxon>Pteriomorphia</taxon>
        <taxon>Pterioida</taxon>
        <taxon>Pterioidea</taxon>
        <taxon>Pteriidae</taxon>
        <taxon>Pinctada</taxon>
    </lineage>
</organism>
<dbReference type="Pfam" id="PF17921">
    <property type="entry name" value="Integrase_H2C2"/>
    <property type="match status" value="1"/>
</dbReference>
<evidence type="ECO:0000256" key="6">
    <source>
        <dbReference type="ARBA" id="ARBA00022842"/>
    </source>
</evidence>
<keyword evidence="9" id="KW-0695">RNA-directed DNA polymerase</keyword>
<dbReference type="InterPro" id="IPR001995">
    <property type="entry name" value="Peptidase_A2_cat"/>
</dbReference>
<feature type="compositionally biased region" description="Low complexity" evidence="11">
    <location>
        <begin position="1207"/>
        <end position="1226"/>
    </location>
</feature>
<evidence type="ECO:0000259" key="14">
    <source>
        <dbReference type="PROSITE" id="PS50994"/>
    </source>
</evidence>
<feature type="region of interest" description="Disordered" evidence="11">
    <location>
        <begin position="1153"/>
        <end position="1251"/>
    </location>
</feature>
<evidence type="ECO:0000256" key="4">
    <source>
        <dbReference type="ARBA" id="ARBA00022759"/>
    </source>
</evidence>
<evidence type="ECO:0000313" key="16">
    <source>
        <dbReference type="Proteomes" id="UP001186944"/>
    </source>
</evidence>
<evidence type="ECO:0000256" key="5">
    <source>
        <dbReference type="ARBA" id="ARBA00022801"/>
    </source>
</evidence>
<dbReference type="Pfam" id="PF17919">
    <property type="entry name" value="RT_RNaseH_2"/>
    <property type="match status" value="1"/>
</dbReference>
<dbReference type="SUPFAM" id="SSF50630">
    <property type="entry name" value="Acid proteases"/>
    <property type="match status" value="1"/>
</dbReference>
<dbReference type="InterPro" id="IPR001969">
    <property type="entry name" value="Aspartic_peptidase_AS"/>
</dbReference>
<dbReference type="Pfam" id="PF02214">
    <property type="entry name" value="BTB_2"/>
    <property type="match status" value="1"/>
</dbReference>
<dbReference type="FunFam" id="3.30.420.10:FF:000032">
    <property type="entry name" value="Retrovirus-related Pol polyprotein from transposon 297-like Protein"/>
    <property type="match status" value="1"/>
</dbReference>
<dbReference type="InterPro" id="IPR050951">
    <property type="entry name" value="Retrovirus_Pol_polyprotein"/>
</dbReference>
<evidence type="ECO:0000256" key="8">
    <source>
        <dbReference type="ARBA" id="ARBA00022908"/>
    </source>
</evidence>
<protein>
    <recommendedName>
        <fullName evidence="17">Reverse transcriptase</fullName>
    </recommendedName>
</protein>
<dbReference type="GO" id="GO:0004519">
    <property type="term" value="F:endonuclease activity"/>
    <property type="evidence" value="ECO:0007669"/>
    <property type="project" value="UniProtKB-KW"/>
</dbReference>
<dbReference type="FunFam" id="3.30.70.270:FF:000020">
    <property type="entry name" value="Transposon Tf2-6 polyprotein-like Protein"/>
    <property type="match status" value="1"/>
</dbReference>
<feature type="region of interest" description="Disordered" evidence="11">
    <location>
        <begin position="1289"/>
        <end position="1335"/>
    </location>
</feature>
<evidence type="ECO:0000256" key="3">
    <source>
        <dbReference type="ARBA" id="ARBA00022722"/>
    </source>
</evidence>
<evidence type="ECO:0000313" key="15">
    <source>
        <dbReference type="EMBL" id="KAK3090251.1"/>
    </source>
</evidence>
<dbReference type="PROSITE" id="PS50175">
    <property type="entry name" value="ASP_PROT_RETROV"/>
    <property type="match status" value="1"/>
</dbReference>
<evidence type="ECO:0000256" key="7">
    <source>
        <dbReference type="ARBA" id="ARBA00022884"/>
    </source>
</evidence>
<dbReference type="FunFam" id="3.10.20.370:FF:000001">
    <property type="entry name" value="Retrovirus-related Pol polyprotein from transposon 17.6-like protein"/>
    <property type="match status" value="1"/>
</dbReference>
<dbReference type="InterPro" id="IPR021109">
    <property type="entry name" value="Peptidase_aspartic_dom_sf"/>
</dbReference>
<dbReference type="Gene3D" id="3.10.20.370">
    <property type="match status" value="1"/>
</dbReference>
<dbReference type="Gene3D" id="3.30.710.10">
    <property type="entry name" value="Potassium Channel Kv1.1, Chain A"/>
    <property type="match status" value="1"/>
</dbReference>
<dbReference type="FunFam" id="1.10.340.70:FF:000001">
    <property type="entry name" value="Retrovirus-related Pol polyprotein from transposon gypsy-like Protein"/>
    <property type="match status" value="1"/>
</dbReference>
<keyword evidence="4" id="KW-0255">Endonuclease</keyword>
<evidence type="ECO:0000256" key="1">
    <source>
        <dbReference type="ARBA" id="ARBA00022679"/>
    </source>
</evidence>
<dbReference type="SUPFAM" id="SSF56672">
    <property type="entry name" value="DNA/RNA polymerases"/>
    <property type="match status" value="1"/>
</dbReference>
<dbReference type="Pfam" id="PF00665">
    <property type="entry name" value="rve"/>
    <property type="match status" value="1"/>
</dbReference>
<dbReference type="CDD" id="cd00303">
    <property type="entry name" value="retropepsin_like"/>
    <property type="match status" value="1"/>
</dbReference>
<proteinExistence type="predicted"/>
<dbReference type="InterPro" id="IPR012337">
    <property type="entry name" value="RNaseH-like_sf"/>
</dbReference>
<dbReference type="Gene3D" id="3.30.70.270">
    <property type="match status" value="2"/>
</dbReference>
<feature type="compositionally biased region" description="Basic residues" evidence="11">
    <location>
        <begin position="1165"/>
        <end position="1187"/>
    </location>
</feature>
<feature type="domain" description="Integrase catalytic" evidence="14">
    <location>
        <begin position="906"/>
        <end position="1045"/>
    </location>
</feature>
<dbReference type="InterPro" id="IPR001584">
    <property type="entry name" value="Integrase_cat-core"/>
</dbReference>
<dbReference type="InterPro" id="IPR043128">
    <property type="entry name" value="Rev_trsase/Diguanyl_cyclase"/>
</dbReference>
<dbReference type="GO" id="GO:0003964">
    <property type="term" value="F:RNA-directed DNA polymerase activity"/>
    <property type="evidence" value="ECO:0007669"/>
    <property type="project" value="UniProtKB-KW"/>
</dbReference>
<dbReference type="PANTHER" id="PTHR37984:SF5">
    <property type="entry name" value="PROTEIN NYNRIN-LIKE"/>
    <property type="match status" value="1"/>
</dbReference>
<reference evidence="15" key="1">
    <citation type="submission" date="2019-08" db="EMBL/GenBank/DDBJ databases">
        <title>The improved chromosome-level genome for the pearl oyster Pinctada fucata martensii using PacBio sequencing and Hi-C.</title>
        <authorList>
            <person name="Zheng Z."/>
        </authorList>
    </citation>
    <scope>NUCLEOTIDE SEQUENCE</scope>
    <source>
        <strain evidence="15">ZZ-2019</strain>
        <tissue evidence="15">Adductor muscle</tissue>
    </source>
</reference>
<dbReference type="GO" id="GO:0004190">
    <property type="term" value="F:aspartic-type endopeptidase activity"/>
    <property type="evidence" value="ECO:0007669"/>
    <property type="project" value="InterPro"/>
</dbReference>
<keyword evidence="5" id="KW-0378">Hydrolase</keyword>
<dbReference type="InterPro" id="IPR000477">
    <property type="entry name" value="RT_dom"/>
</dbReference>
<keyword evidence="16" id="KW-1185">Reference proteome</keyword>
<dbReference type="Gene3D" id="1.10.340.70">
    <property type="match status" value="1"/>
</dbReference>
<feature type="compositionally biased region" description="Basic and acidic residues" evidence="11">
    <location>
        <begin position="1309"/>
        <end position="1327"/>
    </location>
</feature>
<dbReference type="PROSITE" id="PS00141">
    <property type="entry name" value="ASP_PROTEASE"/>
    <property type="match status" value="1"/>
</dbReference>
<keyword evidence="8" id="KW-0229">DNA integration</keyword>
<keyword evidence="1" id="KW-0808">Transferase</keyword>
<dbReference type="SUPFAM" id="SSF53098">
    <property type="entry name" value="Ribonuclease H-like"/>
    <property type="match status" value="1"/>
</dbReference>
<dbReference type="Gene3D" id="3.30.420.10">
    <property type="entry name" value="Ribonuclease H-like superfamily/Ribonuclease H"/>
    <property type="match status" value="1"/>
</dbReference>
<comment type="caution">
    <text evidence="15">The sequence shown here is derived from an EMBL/GenBank/DDBJ whole genome shotgun (WGS) entry which is preliminary data.</text>
</comment>
<accession>A0AA89BQH6</accession>
<dbReference type="InterPro" id="IPR041577">
    <property type="entry name" value="RT_RNaseH_2"/>
</dbReference>
<dbReference type="InterPro" id="IPR003131">
    <property type="entry name" value="T1-type_BTB"/>
</dbReference>
<sequence length="1461" mass="165481">MNSNQTGLYVRAQILGQTKILLIDSGADVTILSSKTLENLDQNPKIDPIDMKLISASGDSIPVIGTCQIPIQLGSSSYLHKVLIAEIHYDGIIGLDFMTTFSCDIFIKTMSLRIKGEQVPLSRFTQNDLDSTCKVVVAKDTILPPNSESVVEGRVIGPFLNCNLVIMEPNMDFVSKYGVLVAKSLLEPFRSNTIPMRVLNPSDNALTLHENCSIAVLEKVESTLQCVGNNSQRSYVNAVNVETSLDTHIPEHLKKIYEEACQNLNEEQKLGFKKLLLKYETSFSKSSQDMGRTDLTKHKIDTGQAKPIKQAPRRIPLAKMNEVKNEIQDMIEKGVIEPSDSPWSSPVVLVRKKDNSLRFCIDYRKLNEVTYKDSHPIPRIDATLDALSGSKFYSTIDLKSGYWQVQVAEEDRPKTAFSIPGGGHWQFISMPFGLCNAPATFERLMEKVLANLSWHICMIYLDDIIIWSKTFKDHLDNLEQVFLRLSEANLKMNPKKCKFLQTKVAYLGHVISEKGIHTDPEKISSVSNWPTPKNLKEIRGFLGLCGYYRKFVFKFADIARPLHKLTEKGQKFDWTLDCQNAFDKLKRALTSSPILAYPIPGAPFILDTDASNSGSGSVLSQIQDGQEVVIAYYSKLFSNTERRYCVTRRELLAIIQAVKHFHHYLFGQKFKIRTDHGSLRWLLKFKSPEGQIARWLETLSAYQFNIEHRAGKSHGNADALSRRPCSDSECKHCIKAESNYSPSVSVITRSQTAGQSQSQPEKDNNTLLSEAQISDPQIKIIIDWVKSKHKPTWEEISHLDETIKYYWARYDSLTYENSILYHIWEGVNPKYQAVLPKSLVNEVLIGTHNSKAGGHLGIKKTLDKIKDKYFWHKMSKDVKAWCTNCDKCAARKGPHKQPKAPLQKYLVGVPFERVAVDVLGPLPLSNKKNSYLLVIGDYFTKWVDAIPITNQKAHTIAQKIIDRFVTIFGVPMQIHSDQGRSFESNIFKEMCAILGIEKTRTSPYRPQSDGMIERANRTIIDMLTSFVSKNQKDWDELVPILMLAYRSSVQESIGVPRYRCLVCQKDKFVHRHQAERHVTSAHSGFVYACSNCRFLLTRRDQKHACKGGHGSTRDLVKRTTMTCTPEELEEYHQLIKKRRDQVEQYMLTVKIPMSDQGGKEGSGIVRKRTMPTKPHHMGGGKKTKRNLSKSIDSLPPSSTSQEEPFRDLTVTVTVPTDPPVTLTQDLQLSDEEDTNRPTEDTVQTRTPTPTTPILVTLTTNEEQTRFTTQDDINDFLPDEPVITREVTVTSSLDEHQTEEDHDNDNISVETDHMQPEPSAKGDADDRPGPSTTVTSTTAAKKLKDLAVCQNQQIILCVSGVNFYTSAQTLLGREPNSVLARMMRKTSPLQPYYTDKILTYYVNRSPECFKYILDYLLNGEKCTLPEGLITLRKIFVEAGFYELSELQSLLERKVLRFLRGEN</sequence>
<dbReference type="PROSITE" id="PS50994">
    <property type="entry name" value="INTEGRASE"/>
    <property type="match status" value="1"/>
</dbReference>
<keyword evidence="3" id="KW-0540">Nuclease</keyword>
<evidence type="ECO:0000256" key="2">
    <source>
        <dbReference type="ARBA" id="ARBA00022695"/>
    </source>
</evidence>
<dbReference type="GO" id="GO:0003723">
    <property type="term" value="F:RNA binding"/>
    <property type="evidence" value="ECO:0007669"/>
    <property type="project" value="UniProtKB-KW"/>
</dbReference>
<dbReference type="Gene3D" id="2.40.70.10">
    <property type="entry name" value="Acid Proteases"/>
    <property type="match status" value="1"/>
</dbReference>
<evidence type="ECO:0000259" key="13">
    <source>
        <dbReference type="PROSITE" id="PS50878"/>
    </source>
</evidence>
<dbReference type="InterPro" id="IPR041588">
    <property type="entry name" value="Integrase_H2C2"/>
</dbReference>
<evidence type="ECO:0000256" key="10">
    <source>
        <dbReference type="ARBA" id="ARBA00023268"/>
    </source>
</evidence>
<feature type="domain" description="Reverse transcriptase" evidence="13">
    <location>
        <begin position="331"/>
        <end position="511"/>
    </location>
</feature>
<keyword evidence="7" id="KW-0694">RNA-binding</keyword>
<dbReference type="PANTHER" id="PTHR37984">
    <property type="entry name" value="PROTEIN CBG26694"/>
    <property type="match status" value="1"/>
</dbReference>
<dbReference type="GO" id="GO:0051260">
    <property type="term" value="P:protein homooligomerization"/>
    <property type="evidence" value="ECO:0007669"/>
    <property type="project" value="InterPro"/>
</dbReference>
<evidence type="ECO:0000259" key="12">
    <source>
        <dbReference type="PROSITE" id="PS50175"/>
    </source>
</evidence>
<dbReference type="Proteomes" id="UP001186944">
    <property type="component" value="Unassembled WGS sequence"/>
</dbReference>
<evidence type="ECO:0008006" key="17">
    <source>
        <dbReference type="Google" id="ProtNLM"/>
    </source>
</evidence>
<dbReference type="Pfam" id="PF00078">
    <property type="entry name" value="RVT_1"/>
    <property type="match status" value="1"/>
</dbReference>
<keyword evidence="6" id="KW-0460">Magnesium</keyword>